<feature type="transmembrane region" description="Helical" evidence="1">
    <location>
        <begin position="208"/>
        <end position="228"/>
    </location>
</feature>
<gene>
    <name evidence="2" type="ORF">NBRC110019_05130</name>
</gene>
<dbReference type="Proteomes" id="UP001143545">
    <property type="component" value="Unassembled WGS sequence"/>
</dbReference>
<feature type="transmembrane region" description="Helical" evidence="1">
    <location>
        <begin position="84"/>
        <end position="102"/>
    </location>
</feature>
<reference evidence="2" key="1">
    <citation type="submission" date="2022-07" db="EMBL/GenBank/DDBJ databases">
        <title>Taxonomy of Novel Oxalotrophic and Methylotrophic Bacteria.</title>
        <authorList>
            <person name="Sahin N."/>
            <person name="Tani A."/>
        </authorList>
    </citation>
    <scope>NUCLEOTIDE SEQUENCE</scope>
    <source>
        <strain evidence="2">AM327</strain>
    </source>
</reference>
<comment type="caution">
    <text evidence="2">The sequence shown here is derived from an EMBL/GenBank/DDBJ whole genome shotgun (WGS) entry which is preliminary data.</text>
</comment>
<feature type="transmembrane region" description="Helical" evidence="1">
    <location>
        <begin position="137"/>
        <end position="163"/>
    </location>
</feature>
<feature type="transmembrane region" description="Helical" evidence="1">
    <location>
        <begin position="108"/>
        <end position="125"/>
    </location>
</feature>
<keyword evidence="1" id="KW-1133">Transmembrane helix</keyword>
<evidence type="ECO:0000313" key="3">
    <source>
        <dbReference type="Proteomes" id="UP001143545"/>
    </source>
</evidence>
<dbReference type="AlphaFoldDB" id="A0A9W6B325"/>
<dbReference type="EMBL" id="BRVP01000003">
    <property type="protein sequence ID" value="GLB51474.1"/>
    <property type="molecule type" value="Genomic_DNA"/>
</dbReference>
<name>A0A9W6B325_9FLAO</name>
<keyword evidence="1" id="KW-0472">Membrane</keyword>
<keyword evidence="3" id="KW-1185">Reference proteome</keyword>
<keyword evidence="1" id="KW-0812">Transmembrane</keyword>
<sequence>MFIGRAYQFYFFGAPFREFLWDESFLSPIVEGVFNTPWYDYATSPLVNKWIEFVTKGFSIVLLLGAFISLFWQQITWIKVKKSILGFGIFILILLGICLVKSKRYDPLQFFELSIQFAAIFVLFFSKNSKIANKRRLLFWLRVTIALVFISHGLFAMGLIYVPGHFIDMSISILGTTEAQTKHFLFVFGLLDVVASILIFVPKLYKYAFIYIIVWGIVTALARLVSGFNSDFVLNSFHQFLYLTIYRLPHGLMPLATFMLYKEFEKQPKN</sequence>
<feature type="transmembrane region" description="Helical" evidence="1">
    <location>
        <begin position="53"/>
        <end position="72"/>
    </location>
</feature>
<protein>
    <submittedName>
        <fullName evidence="2">Uncharacterized protein</fullName>
    </submittedName>
</protein>
<proteinExistence type="predicted"/>
<accession>A0A9W6B325</accession>
<feature type="transmembrane region" description="Helical" evidence="1">
    <location>
        <begin position="240"/>
        <end position="261"/>
    </location>
</feature>
<organism evidence="2 3">
    <name type="scientific">Neptunitalea chrysea</name>
    <dbReference type="NCBI Taxonomy" id="1647581"/>
    <lineage>
        <taxon>Bacteria</taxon>
        <taxon>Pseudomonadati</taxon>
        <taxon>Bacteroidota</taxon>
        <taxon>Flavobacteriia</taxon>
        <taxon>Flavobacteriales</taxon>
        <taxon>Flavobacteriaceae</taxon>
        <taxon>Neptunitalea</taxon>
    </lineage>
</organism>
<evidence type="ECO:0000313" key="2">
    <source>
        <dbReference type="EMBL" id="GLB51474.1"/>
    </source>
</evidence>
<evidence type="ECO:0000256" key="1">
    <source>
        <dbReference type="SAM" id="Phobius"/>
    </source>
</evidence>
<feature type="transmembrane region" description="Helical" evidence="1">
    <location>
        <begin position="183"/>
        <end position="201"/>
    </location>
</feature>